<dbReference type="AlphaFoldDB" id="A0A560ER65"/>
<feature type="binding site" evidence="9">
    <location>
        <position position="52"/>
    </location>
    <ligand>
        <name>Zn(2+)</name>
        <dbReference type="ChEBI" id="CHEBI:29105"/>
        <label>1</label>
    </ligand>
</feature>
<dbReference type="GO" id="GO:0004061">
    <property type="term" value="F:arylformamidase activity"/>
    <property type="evidence" value="ECO:0007669"/>
    <property type="project" value="UniProtKB-UniRule"/>
</dbReference>
<dbReference type="UniPathway" id="UPA00333">
    <property type="reaction ID" value="UER00454"/>
</dbReference>
<comment type="function">
    <text evidence="1 9">Catalyzes the hydrolysis of N-formyl-L-kynurenine to L-kynurenine, the second step in the kynurenine pathway of tryptophan degradation.</text>
</comment>
<dbReference type="OrthoDB" id="9777007at2"/>
<dbReference type="GO" id="GO:0008270">
    <property type="term" value="F:zinc ion binding"/>
    <property type="evidence" value="ECO:0007669"/>
    <property type="project" value="UniProtKB-UniRule"/>
</dbReference>
<evidence type="ECO:0000313" key="11">
    <source>
        <dbReference type="Proteomes" id="UP000319859"/>
    </source>
</evidence>
<keyword evidence="4 9" id="KW-0378">Hydrolase</keyword>
<dbReference type="GO" id="GO:0004328">
    <property type="term" value="F:formamidase activity"/>
    <property type="evidence" value="ECO:0007669"/>
    <property type="project" value="InterPro"/>
</dbReference>
<evidence type="ECO:0000256" key="6">
    <source>
        <dbReference type="ARBA" id="ARBA00023079"/>
    </source>
</evidence>
<evidence type="ECO:0000256" key="4">
    <source>
        <dbReference type="ARBA" id="ARBA00022801"/>
    </source>
</evidence>
<dbReference type="EMBL" id="VITN01000028">
    <property type="protein sequence ID" value="TWB11864.1"/>
    <property type="molecule type" value="Genomic_DNA"/>
</dbReference>
<evidence type="ECO:0000256" key="9">
    <source>
        <dbReference type="HAMAP-Rule" id="MF_01969"/>
    </source>
</evidence>
<evidence type="ECO:0000256" key="3">
    <source>
        <dbReference type="ARBA" id="ARBA00022723"/>
    </source>
</evidence>
<comment type="pathway">
    <text evidence="8 9">Amino-acid degradation; L-tryptophan degradation via kynurenine pathway; L-kynurenine from L-tryptophan: step 2/2.</text>
</comment>
<feature type="binding site" evidence="9">
    <location>
        <position position="18"/>
    </location>
    <ligand>
        <name>substrate</name>
    </ligand>
</feature>
<dbReference type="Proteomes" id="UP000319859">
    <property type="component" value="Unassembled WGS sequence"/>
</dbReference>
<keyword evidence="6 9" id="KW-0823">Tryptophan catabolism</keyword>
<evidence type="ECO:0000256" key="5">
    <source>
        <dbReference type="ARBA" id="ARBA00022833"/>
    </source>
</evidence>
<dbReference type="EC" id="3.5.1.9" evidence="9"/>
<dbReference type="InterPro" id="IPR017484">
    <property type="entry name" value="Kynurenine_formamidase_bac"/>
</dbReference>
<dbReference type="SUPFAM" id="SSF102198">
    <property type="entry name" value="Putative cyclase"/>
    <property type="match status" value="1"/>
</dbReference>
<feature type="active site" description="Proton donor/acceptor" evidence="9">
    <location>
        <position position="58"/>
    </location>
</feature>
<dbReference type="GO" id="GO:0019441">
    <property type="term" value="P:L-tryptophan catabolic process to kynurenine"/>
    <property type="evidence" value="ECO:0007669"/>
    <property type="project" value="UniProtKB-UniRule"/>
</dbReference>
<dbReference type="RefSeq" id="WP_145753956.1">
    <property type="nucleotide sequence ID" value="NZ_VITN01000028.1"/>
</dbReference>
<dbReference type="FunFam" id="3.50.30.50:FF:000001">
    <property type="entry name" value="Kynurenine formamidase"/>
    <property type="match status" value="1"/>
</dbReference>
<comment type="similarity">
    <text evidence="9">Belongs to the Cyclase 1 superfamily. KynB family.</text>
</comment>
<comment type="catalytic activity">
    <reaction evidence="7 9">
        <text>N-formyl-L-kynurenine + H2O = L-kynurenine + formate + H(+)</text>
        <dbReference type="Rhea" id="RHEA:13009"/>
        <dbReference type="ChEBI" id="CHEBI:15377"/>
        <dbReference type="ChEBI" id="CHEBI:15378"/>
        <dbReference type="ChEBI" id="CHEBI:15740"/>
        <dbReference type="ChEBI" id="CHEBI:57959"/>
        <dbReference type="ChEBI" id="CHEBI:58629"/>
        <dbReference type="EC" id="3.5.1.9"/>
    </reaction>
</comment>
<dbReference type="InterPro" id="IPR037175">
    <property type="entry name" value="KFase_sf"/>
</dbReference>
<dbReference type="Gene3D" id="3.50.30.50">
    <property type="entry name" value="Putative cyclase"/>
    <property type="match status" value="1"/>
</dbReference>
<reference evidence="10 11" key="1">
    <citation type="submission" date="2019-06" db="EMBL/GenBank/DDBJ databases">
        <title>Genomic Encyclopedia of Type Strains, Phase IV (KMG-V): Genome sequencing to study the core and pangenomes of soil and plant-associated prokaryotes.</title>
        <authorList>
            <person name="Whitman W."/>
        </authorList>
    </citation>
    <scope>NUCLEOTIDE SEQUENCE [LARGE SCALE GENOMIC DNA]</scope>
    <source>
        <strain evidence="10 11">BR 11880</strain>
    </source>
</reference>
<feature type="binding site" evidence="9">
    <location>
        <position position="160"/>
    </location>
    <ligand>
        <name>Zn(2+)</name>
        <dbReference type="ChEBI" id="CHEBI:29105"/>
        <label>2</label>
    </ligand>
</feature>
<evidence type="ECO:0000256" key="1">
    <source>
        <dbReference type="ARBA" id="ARBA00002204"/>
    </source>
</evidence>
<dbReference type="InterPro" id="IPR007325">
    <property type="entry name" value="KFase/CYL"/>
</dbReference>
<organism evidence="10 11">
    <name type="scientific">Nitrospirillum amazonense</name>
    <dbReference type="NCBI Taxonomy" id="28077"/>
    <lineage>
        <taxon>Bacteria</taxon>
        <taxon>Pseudomonadati</taxon>
        <taxon>Pseudomonadota</taxon>
        <taxon>Alphaproteobacteria</taxon>
        <taxon>Rhodospirillales</taxon>
        <taxon>Azospirillaceae</taxon>
        <taxon>Nitrospirillum</taxon>
    </lineage>
</organism>
<protein>
    <recommendedName>
        <fullName evidence="9">Kynurenine formamidase</fullName>
        <shortName evidence="9">KFA</shortName>
        <shortName evidence="9">KFase</shortName>
        <ecNumber evidence="9">3.5.1.9</ecNumber>
    </recommendedName>
    <alternativeName>
        <fullName evidence="9">Arylformamidase</fullName>
    </alternativeName>
    <alternativeName>
        <fullName evidence="9">N-formylkynurenine formamidase</fullName>
        <shortName evidence="9">FKF</shortName>
    </alternativeName>
</protein>
<dbReference type="PANTHER" id="PTHR31118">
    <property type="entry name" value="CYCLASE-LIKE PROTEIN 2"/>
    <property type="match status" value="1"/>
</dbReference>
<dbReference type="PANTHER" id="PTHR31118:SF32">
    <property type="entry name" value="KYNURENINE FORMAMIDASE"/>
    <property type="match status" value="1"/>
</dbReference>
<gene>
    <name evidence="9" type="primary">kynB</name>
    <name evidence="10" type="ORF">FBZ89_12851</name>
</gene>
<dbReference type="NCBIfam" id="TIGR03035">
    <property type="entry name" value="trp_arylform"/>
    <property type="match status" value="1"/>
</dbReference>
<feature type="binding site" evidence="9">
    <location>
        <position position="172"/>
    </location>
    <ligand>
        <name>Zn(2+)</name>
        <dbReference type="ChEBI" id="CHEBI:29105"/>
        <label>1</label>
    </ligand>
</feature>
<accession>A0A560ER65</accession>
<sequence>MSRIWDITQPIRPGIPVWPGDTAYQEERVWALGPGCPVNVSRLTLSTHTGTHADAPLHYDAAGLPIGAVDLAPYLGPCRLIHVVDGNGPVMPAEVADRLAGAPPRILLRTYQRFPRDRWVSDFRALDAATIDLMATHGVRLIGVDAPSLDPETSKDLLAHNAVRRNGMAILEGLVLDDVPAGDYELIALPLNLAQADAAPVRAILRALPAATTA</sequence>
<evidence type="ECO:0000256" key="8">
    <source>
        <dbReference type="ARBA" id="ARBA00060547"/>
    </source>
</evidence>
<dbReference type="HAMAP" id="MF_01969">
    <property type="entry name" value="KynB"/>
    <property type="match status" value="1"/>
</dbReference>
<comment type="caution">
    <text evidence="10">The sequence shown here is derived from an EMBL/GenBank/DDBJ whole genome shotgun (WGS) entry which is preliminary data.</text>
</comment>
<name>A0A560ER65_9PROT</name>
<feature type="binding site" evidence="9">
    <location>
        <position position="54"/>
    </location>
    <ligand>
        <name>Zn(2+)</name>
        <dbReference type="ChEBI" id="CHEBI:29105"/>
        <label>1</label>
    </ligand>
</feature>
<evidence type="ECO:0000256" key="7">
    <source>
        <dbReference type="ARBA" id="ARBA00048496"/>
    </source>
</evidence>
<feature type="binding site" evidence="9">
    <location>
        <position position="172"/>
    </location>
    <ligand>
        <name>Zn(2+)</name>
        <dbReference type="ChEBI" id="CHEBI:29105"/>
        <label>2</label>
    </ligand>
</feature>
<keyword evidence="5 9" id="KW-0862">Zinc</keyword>
<feature type="binding site" evidence="9">
    <location>
        <position position="48"/>
    </location>
    <ligand>
        <name>Zn(2+)</name>
        <dbReference type="ChEBI" id="CHEBI:29105"/>
        <label>1</label>
    </ligand>
</feature>
<feature type="binding site" evidence="9">
    <location>
        <position position="54"/>
    </location>
    <ligand>
        <name>Zn(2+)</name>
        <dbReference type="ChEBI" id="CHEBI:29105"/>
        <label>2</label>
    </ligand>
</feature>
<evidence type="ECO:0000256" key="2">
    <source>
        <dbReference type="ARBA" id="ARBA00011738"/>
    </source>
</evidence>
<proteinExistence type="inferred from homology"/>
<evidence type="ECO:0000313" key="10">
    <source>
        <dbReference type="EMBL" id="TWB11864.1"/>
    </source>
</evidence>
<dbReference type="Pfam" id="PF04199">
    <property type="entry name" value="Cyclase"/>
    <property type="match status" value="1"/>
</dbReference>
<comment type="cofactor">
    <cofactor evidence="9">
        <name>Zn(2+)</name>
        <dbReference type="ChEBI" id="CHEBI:29105"/>
    </cofactor>
    <text evidence="9">Binds 2 zinc ions per subunit.</text>
</comment>
<keyword evidence="3 9" id="KW-0479">Metal-binding</keyword>
<comment type="subunit">
    <text evidence="2 9">Homodimer.</text>
</comment>